<comment type="similarity">
    <text evidence="1">Belongs to the TfdA dioxygenase family.</text>
</comment>
<dbReference type="RefSeq" id="WP_348945240.1">
    <property type="nucleotide sequence ID" value="NZ_CP157355.1"/>
</dbReference>
<dbReference type="KEGG" id="cmav:ABHF33_01105"/>
<organism evidence="7">
    <name type="scientific">Chitinibacter mangrovi</name>
    <dbReference type="NCBI Taxonomy" id="3153927"/>
    <lineage>
        <taxon>Bacteria</taxon>
        <taxon>Pseudomonadati</taxon>
        <taxon>Pseudomonadota</taxon>
        <taxon>Betaproteobacteria</taxon>
        <taxon>Neisseriales</taxon>
        <taxon>Chitinibacteraceae</taxon>
        <taxon>Chitinibacter</taxon>
    </lineage>
</organism>
<dbReference type="SUPFAM" id="SSF51197">
    <property type="entry name" value="Clavaminate synthase-like"/>
    <property type="match status" value="1"/>
</dbReference>
<reference evidence="7" key="1">
    <citation type="submission" date="2024-05" db="EMBL/GenBank/DDBJ databases">
        <authorList>
            <person name="Yang L."/>
            <person name="Pan L."/>
        </authorList>
    </citation>
    <scope>NUCLEOTIDE SEQUENCE</scope>
    <source>
        <strain evidence="7">FCG-7</strain>
    </source>
</reference>
<evidence type="ECO:0000313" key="7">
    <source>
        <dbReference type="EMBL" id="XBM00913.1"/>
    </source>
</evidence>
<evidence type="ECO:0000256" key="3">
    <source>
        <dbReference type="ARBA" id="ARBA00022964"/>
    </source>
</evidence>
<dbReference type="PANTHER" id="PTHR30468:SF1">
    <property type="entry name" value="ALPHA-KETOGLUTARATE-DEPENDENT SULFONATE DIOXYGENASE"/>
    <property type="match status" value="1"/>
</dbReference>
<keyword evidence="4" id="KW-0560">Oxidoreductase</keyword>
<dbReference type="GO" id="GO:0000908">
    <property type="term" value="F:taurine dioxygenase activity"/>
    <property type="evidence" value="ECO:0007669"/>
    <property type="project" value="TreeGrafter"/>
</dbReference>
<evidence type="ECO:0000259" key="6">
    <source>
        <dbReference type="Pfam" id="PF02668"/>
    </source>
</evidence>
<dbReference type="GO" id="GO:0046872">
    <property type="term" value="F:metal ion binding"/>
    <property type="evidence" value="ECO:0007669"/>
    <property type="project" value="UniProtKB-KW"/>
</dbReference>
<keyword evidence="5" id="KW-0408">Iron</keyword>
<evidence type="ECO:0000256" key="2">
    <source>
        <dbReference type="ARBA" id="ARBA00022723"/>
    </source>
</evidence>
<keyword evidence="2" id="KW-0479">Metal-binding</keyword>
<dbReference type="EMBL" id="CP157355">
    <property type="protein sequence ID" value="XBM00913.1"/>
    <property type="molecule type" value="Genomic_DNA"/>
</dbReference>
<dbReference type="GO" id="GO:0006790">
    <property type="term" value="P:sulfur compound metabolic process"/>
    <property type="evidence" value="ECO:0007669"/>
    <property type="project" value="TreeGrafter"/>
</dbReference>
<dbReference type="Pfam" id="PF02668">
    <property type="entry name" value="TauD"/>
    <property type="match status" value="1"/>
</dbReference>
<dbReference type="InterPro" id="IPR051323">
    <property type="entry name" value="AtsK-like"/>
</dbReference>
<dbReference type="InterPro" id="IPR003819">
    <property type="entry name" value="TauD/TfdA-like"/>
</dbReference>
<dbReference type="GO" id="GO:0005737">
    <property type="term" value="C:cytoplasm"/>
    <property type="evidence" value="ECO:0007669"/>
    <property type="project" value="TreeGrafter"/>
</dbReference>
<accession>A0AAU7FB39</accession>
<dbReference type="InterPro" id="IPR042098">
    <property type="entry name" value="TauD-like_sf"/>
</dbReference>
<dbReference type="PANTHER" id="PTHR30468">
    <property type="entry name" value="ALPHA-KETOGLUTARATE-DEPENDENT SULFONATE DIOXYGENASE"/>
    <property type="match status" value="1"/>
</dbReference>
<name>A0AAU7FB39_9NEIS</name>
<protein>
    <submittedName>
        <fullName evidence="7">TauD/TfdA family dioxygenase</fullName>
    </submittedName>
</protein>
<keyword evidence="3 7" id="KW-0223">Dioxygenase</keyword>
<feature type="domain" description="TauD/TfdA-like" evidence="6">
    <location>
        <begin position="38"/>
        <end position="316"/>
    </location>
</feature>
<evidence type="ECO:0000256" key="1">
    <source>
        <dbReference type="ARBA" id="ARBA00005896"/>
    </source>
</evidence>
<gene>
    <name evidence="7" type="ORF">ABHF33_01105</name>
</gene>
<evidence type="ECO:0000256" key="5">
    <source>
        <dbReference type="ARBA" id="ARBA00023004"/>
    </source>
</evidence>
<dbReference type="AlphaFoldDB" id="A0AAU7FB39"/>
<dbReference type="Gene3D" id="3.60.130.10">
    <property type="entry name" value="Clavaminate synthase-like"/>
    <property type="match status" value="1"/>
</dbReference>
<evidence type="ECO:0000256" key="4">
    <source>
        <dbReference type="ARBA" id="ARBA00023002"/>
    </source>
</evidence>
<sequence length="324" mass="35900">MSNLADINQLTNQVSRALLPTQTLNGPLPVQNASDIQITPINGALGAVVTGLDANQPQHPDTILKLKAALREHFILVFKRQELTEGALLRFSTYFGSIFNPPEDVPVLASNSGGKAPDVVAVANTPDGYTGNGELTPHADHQWTPIPSAGSLLHAIELPSVGGDTSWYNIHQAYLDLDEETKAKIEGLQHITYNPFLRHISNAQRKAQGLEAEYPRYRTPARDILGPGFPHPLVRTHPESGKKVLFLSTHTESELLGLPPAEAEALIARLREHIQQPKYRYEHHWELGDIVYWDNQATLHSRTAFPETERRVLKRVSLAGSRPF</sequence>
<proteinExistence type="inferred from homology"/>